<dbReference type="Gene3D" id="1.20.1720.10">
    <property type="entry name" value="Multidrug resistance protein D"/>
    <property type="match status" value="1"/>
</dbReference>
<feature type="transmembrane region" description="Helical" evidence="7">
    <location>
        <begin position="253"/>
        <end position="270"/>
    </location>
</feature>
<evidence type="ECO:0000256" key="6">
    <source>
        <dbReference type="ARBA" id="ARBA00023136"/>
    </source>
</evidence>
<dbReference type="InterPro" id="IPR020846">
    <property type="entry name" value="MFS_dom"/>
</dbReference>
<feature type="transmembrane region" description="Helical" evidence="7">
    <location>
        <begin position="464"/>
        <end position="484"/>
    </location>
</feature>
<evidence type="ECO:0000256" key="1">
    <source>
        <dbReference type="ARBA" id="ARBA00004651"/>
    </source>
</evidence>
<sequence length="511" mass="53236">MIRGAMNESSQASSAGVSATNISSDAQPLPGRWTALTVLALAQFVLVLDSTVVNVALPSIQRQFDLPEARLAWIVNGYGLTFGGLLLLGGSLGDLYGRRKLFMIGIATFSGASFIAGLAWNADVVIAMRFLQGAGAAMAAPAALSSITRIFTIPKERTRALGTWGGISALGGTIGAVLSGFIVQYSSWRWVFFVTVPITLIALLLATRFVPESRAPSRPKLDVIGSILITLGIGTAVFALLNKGSKSWTSPQLVGELALAAILIVVFVLWEKRQTMPMVPLDIFKNRNRVVGVTASVLFGSVLSTYFFTTTLYMQVILRFSPLKTGAAYLPLGLVILFSFPIISALVPKVGIRLIMPLGLISGFLGLLKLSQLSVGGTYPTDVLPGMLLVAFAAACGFVTFTIAGVDGTTEENAGIASGILSAGGQIGSALGLATLVSIAVSVSATKSANGTPFPVATVAGFSAAYHVAAFVLLVGAIIAATFLRSAAKNTAAMQPKETNVDVPESDSVNQ</sequence>
<name>A0A6J7E399_9ZZZZ</name>
<keyword evidence="5 7" id="KW-1133">Transmembrane helix</keyword>
<evidence type="ECO:0000256" key="2">
    <source>
        <dbReference type="ARBA" id="ARBA00022448"/>
    </source>
</evidence>
<dbReference type="InterPro" id="IPR011701">
    <property type="entry name" value="MFS"/>
</dbReference>
<dbReference type="PANTHER" id="PTHR42718:SF46">
    <property type="entry name" value="BLR6921 PROTEIN"/>
    <property type="match status" value="1"/>
</dbReference>
<evidence type="ECO:0000256" key="4">
    <source>
        <dbReference type="ARBA" id="ARBA00022692"/>
    </source>
</evidence>
<accession>A0A6J7E399</accession>
<dbReference type="Pfam" id="PF07690">
    <property type="entry name" value="MFS_1"/>
    <property type="match status" value="1"/>
</dbReference>
<feature type="transmembrane region" description="Helical" evidence="7">
    <location>
        <begin position="416"/>
        <end position="444"/>
    </location>
</feature>
<feature type="transmembrane region" description="Helical" evidence="7">
    <location>
        <begin position="33"/>
        <end position="57"/>
    </location>
</feature>
<comment type="subcellular location">
    <subcellularLocation>
        <location evidence="1">Cell membrane</location>
        <topology evidence="1">Multi-pass membrane protein</topology>
    </subcellularLocation>
</comment>
<feature type="transmembrane region" description="Helical" evidence="7">
    <location>
        <begin position="328"/>
        <end position="347"/>
    </location>
</feature>
<organism evidence="9">
    <name type="scientific">freshwater metagenome</name>
    <dbReference type="NCBI Taxonomy" id="449393"/>
    <lineage>
        <taxon>unclassified sequences</taxon>
        <taxon>metagenomes</taxon>
        <taxon>ecological metagenomes</taxon>
    </lineage>
</organism>
<dbReference type="SUPFAM" id="SSF103473">
    <property type="entry name" value="MFS general substrate transporter"/>
    <property type="match status" value="1"/>
</dbReference>
<keyword evidence="6 7" id="KW-0472">Membrane</keyword>
<feature type="transmembrane region" description="Helical" evidence="7">
    <location>
        <begin position="69"/>
        <end position="89"/>
    </location>
</feature>
<gene>
    <name evidence="9" type="ORF">UFOPK3401_01065</name>
</gene>
<dbReference type="InterPro" id="IPR036259">
    <property type="entry name" value="MFS_trans_sf"/>
</dbReference>
<keyword evidence="3" id="KW-1003">Cell membrane</keyword>
<dbReference type="PROSITE" id="PS50850">
    <property type="entry name" value="MFS"/>
    <property type="match status" value="1"/>
</dbReference>
<evidence type="ECO:0000256" key="5">
    <source>
        <dbReference type="ARBA" id="ARBA00022989"/>
    </source>
</evidence>
<dbReference type="AlphaFoldDB" id="A0A6J7E399"/>
<dbReference type="GO" id="GO:0022857">
    <property type="term" value="F:transmembrane transporter activity"/>
    <property type="evidence" value="ECO:0007669"/>
    <property type="project" value="InterPro"/>
</dbReference>
<evidence type="ECO:0000313" key="9">
    <source>
        <dbReference type="EMBL" id="CAB4875715.1"/>
    </source>
</evidence>
<protein>
    <submittedName>
        <fullName evidence="9">Unannotated protein</fullName>
    </submittedName>
</protein>
<feature type="transmembrane region" description="Helical" evidence="7">
    <location>
        <begin position="188"/>
        <end position="209"/>
    </location>
</feature>
<feature type="transmembrane region" description="Helical" evidence="7">
    <location>
        <begin position="221"/>
        <end position="241"/>
    </location>
</feature>
<keyword evidence="4 7" id="KW-0812">Transmembrane</keyword>
<dbReference type="CDD" id="cd17321">
    <property type="entry name" value="MFS_MMR_MDR_like"/>
    <property type="match status" value="1"/>
</dbReference>
<evidence type="ECO:0000256" key="7">
    <source>
        <dbReference type="SAM" id="Phobius"/>
    </source>
</evidence>
<reference evidence="9" key="1">
    <citation type="submission" date="2020-05" db="EMBL/GenBank/DDBJ databases">
        <authorList>
            <person name="Chiriac C."/>
            <person name="Salcher M."/>
            <person name="Ghai R."/>
            <person name="Kavagutti S V."/>
        </authorList>
    </citation>
    <scope>NUCLEOTIDE SEQUENCE</scope>
</reference>
<feature type="domain" description="Major facilitator superfamily (MFS) profile" evidence="8">
    <location>
        <begin position="35"/>
        <end position="488"/>
    </location>
</feature>
<evidence type="ECO:0000259" key="8">
    <source>
        <dbReference type="PROSITE" id="PS50850"/>
    </source>
</evidence>
<evidence type="ECO:0000256" key="3">
    <source>
        <dbReference type="ARBA" id="ARBA00022475"/>
    </source>
</evidence>
<proteinExistence type="predicted"/>
<feature type="transmembrane region" description="Helical" evidence="7">
    <location>
        <begin position="126"/>
        <end position="148"/>
    </location>
</feature>
<feature type="transmembrane region" description="Helical" evidence="7">
    <location>
        <begin position="354"/>
        <end position="371"/>
    </location>
</feature>
<dbReference type="PANTHER" id="PTHR42718">
    <property type="entry name" value="MAJOR FACILITATOR SUPERFAMILY MULTIDRUG TRANSPORTER MFSC"/>
    <property type="match status" value="1"/>
</dbReference>
<feature type="transmembrane region" description="Helical" evidence="7">
    <location>
        <begin position="290"/>
        <end position="308"/>
    </location>
</feature>
<dbReference type="GO" id="GO:0005886">
    <property type="term" value="C:plasma membrane"/>
    <property type="evidence" value="ECO:0007669"/>
    <property type="project" value="UniProtKB-SubCell"/>
</dbReference>
<feature type="transmembrane region" description="Helical" evidence="7">
    <location>
        <begin position="160"/>
        <end position="182"/>
    </location>
</feature>
<dbReference type="Gene3D" id="1.20.1250.20">
    <property type="entry name" value="MFS general substrate transporter like domains"/>
    <property type="match status" value="1"/>
</dbReference>
<dbReference type="PRINTS" id="PR01036">
    <property type="entry name" value="TCRTETB"/>
</dbReference>
<feature type="transmembrane region" description="Helical" evidence="7">
    <location>
        <begin position="101"/>
        <end position="120"/>
    </location>
</feature>
<feature type="transmembrane region" description="Helical" evidence="7">
    <location>
        <begin position="383"/>
        <end position="404"/>
    </location>
</feature>
<dbReference type="EMBL" id="CAFBLM010000049">
    <property type="protein sequence ID" value="CAB4875715.1"/>
    <property type="molecule type" value="Genomic_DNA"/>
</dbReference>
<keyword evidence="2" id="KW-0813">Transport</keyword>